<organism evidence="2 3">
    <name type="scientific">Azorhizophilus paspali</name>
    <name type="common">Azotobacter paspali</name>
    <dbReference type="NCBI Taxonomy" id="69963"/>
    <lineage>
        <taxon>Bacteria</taxon>
        <taxon>Pseudomonadati</taxon>
        <taxon>Pseudomonadota</taxon>
        <taxon>Gammaproteobacteria</taxon>
        <taxon>Pseudomonadales</taxon>
        <taxon>Pseudomonadaceae</taxon>
        <taxon>Azorhizophilus</taxon>
    </lineage>
</organism>
<sequence>MNYSHSSVASSSMATSDRLARGLGYFSLGLGLLELASPRLVTRSLGMEGTEALVRAAGAREILTGLGALGVNPTPAIWGRVAGDALDLATLASGLSADNPRQGNVKAAMAVVLGTAMVDAIAARALSERHVRPRHGHIADYSRCSGFSRPAEAMRGAASDFETPADMRADIGSGSHPAPVPILG</sequence>
<reference evidence="2 3" key="1">
    <citation type="submission" date="2024-09" db="EMBL/GenBank/DDBJ databases">
        <authorList>
            <person name="Sun Q."/>
            <person name="Mori K."/>
        </authorList>
    </citation>
    <scope>NUCLEOTIDE SEQUENCE [LARGE SCALE GENOMIC DNA]</scope>
    <source>
        <strain evidence="2 3">NCAIM B.01794</strain>
    </source>
</reference>
<accession>A0ABV6SIN4</accession>
<dbReference type="Proteomes" id="UP001589891">
    <property type="component" value="Unassembled WGS sequence"/>
</dbReference>
<name>A0ABV6SIN4_AZOPA</name>
<protein>
    <recommendedName>
        <fullName evidence="4">Cyclase dehydrase</fullName>
    </recommendedName>
</protein>
<evidence type="ECO:0000313" key="3">
    <source>
        <dbReference type="Proteomes" id="UP001589891"/>
    </source>
</evidence>
<dbReference type="RefSeq" id="WP_376944248.1">
    <property type="nucleotide sequence ID" value="NZ_CP171449.1"/>
</dbReference>
<evidence type="ECO:0000256" key="1">
    <source>
        <dbReference type="SAM" id="MobiDB-lite"/>
    </source>
</evidence>
<feature type="region of interest" description="Disordered" evidence="1">
    <location>
        <begin position="165"/>
        <end position="184"/>
    </location>
</feature>
<gene>
    <name evidence="2" type="ORF">ACFFGX_07180</name>
</gene>
<evidence type="ECO:0000313" key="2">
    <source>
        <dbReference type="EMBL" id="MFC0709385.1"/>
    </source>
</evidence>
<proteinExistence type="predicted"/>
<keyword evidence="3" id="KW-1185">Reference proteome</keyword>
<dbReference type="EMBL" id="JBHLSS010000045">
    <property type="protein sequence ID" value="MFC0709385.1"/>
    <property type="molecule type" value="Genomic_DNA"/>
</dbReference>
<comment type="caution">
    <text evidence="2">The sequence shown here is derived from an EMBL/GenBank/DDBJ whole genome shotgun (WGS) entry which is preliminary data.</text>
</comment>
<evidence type="ECO:0008006" key="4">
    <source>
        <dbReference type="Google" id="ProtNLM"/>
    </source>
</evidence>